<comment type="caution">
    <text evidence="1">The sequence shown here is derived from an EMBL/GenBank/DDBJ whole genome shotgun (WGS) entry which is preliminary data.</text>
</comment>
<dbReference type="EMBL" id="MNUO01000122">
    <property type="protein sequence ID" value="OIN95910.1"/>
    <property type="molecule type" value="Genomic_DNA"/>
</dbReference>
<evidence type="ECO:0000313" key="1">
    <source>
        <dbReference type="EMBL" id="OIN95910.1"/>
    </source>
</evidence>
<evidence type="ECO:0008006" key="3">
    <source>
        <dbReference type="Google" id="ProtNLM"/>
    </source>
</evidence>
<reference evidence="1 2" key="1">
    <citation type="journal article" date="2016" name="Environ. Microbiol.">
        <title>Genomic resolution of a cold subsurface aquifer community provides metabolic insights for novel microbes adapted to high CO concentrations.</title>
        <authorList>
            <person name="Probst A.J."/>
            <person name="Castelle C.J."/>
            <person name="Singh A."/>
            <person name="Brown C.T."/>
            <person name="Anantharaman K."/>
            <person name="Sharon I."/>
            <person name="Hug L.A."/>
            <person name="Burstein D."/>
            <person name="Emerson J.B."/>
            <person name="Thomas B.C."/>
            <person name="Banfield J.F."/>
        </authorList>
    </citation>
    <scope>NUCLEOTIDE SEQUENCE [LARGE SCALE GENOMIC DNA]</scope>
    <source>
        <strain evidence="1">CG1_02_38_46</strain>
    </source>
</reference>
<proteinExistence type="predicted"/>
<protein>
    <recommendedName>
        <fullName evidence="3">Antitoxin SocA-like Panacea domain-containing protein</fullName>
    </recommendedName>
</protein>
<sequence length="222" mass="26861">MSENKNKLIDLIKTISNRVSEKKGYLNKTKLIKYLYLIDVEYFRRYKETFTGFNWIFYHFGPWAHEYEIVYKDISQSFDFSIKHCVGLDFDTEFVESKVKKDIGEVFKDATDRLTIQRLVDRWADEKIGPMLDYIYFYTEPMVKANRGEDLDFSKIHSLENIPEFQLSSSLISKEKLEKLRKKFRETCRQEHERLKKSIETKPNYDILFWEEVEKMNKDTEY</sequence>
<organism evidence="1 2">
    <name type="scientific">Candidatus Desantisbacteria bacterium CG1_02_38_46</name>
    <dbReference type="NCBI Taxonomy" id="1817893"/>
    <lineage>
        <taxon>Bacteria</taxon>
        <taxon>Candidatus Desantisiibacteriota</taxon>
    </lineage>
</organism>
<evidence type="ECO:0000313" key="2">
    <source>
        <dbReference type="Proteomes" id="UP000182278"/>
    </source>
</evidence>
<dbReference type="Proteomes" id="UP000182278">
    <property type="component" value="Unassembled WGS sequence"/>
</dbReference>
<dbReference type="STRING" id="1817893.AUJ66_07970"/>
<accession>A0A1J4SCS5</accession>
<gene>
    <name evidence="1" type="ORF">AUJ66_07970</name>
</gene>
<dbReference type="AlphaFoldDB" id="A0A1J4SCS5"/>
<name>A0A1J4SCS5_9BACT</name>